<dbReference type="OMA" id="IWPYWRE"/>
<reference evidence="1 2" key="1">
    <citation type="submission" date="2016-06" db="EMBL/GenBank/DDBJ databases">
        <title>Gene turnover analysis identifies the evolutionary adaptation of the extremophile Acidithiobacillus caldus.</title>
        <authorList>
            <person name="Zhang X."/>
        </authorList>
    </citation>
    <scope>NUCLEOTIDE SEQUENCE [LARGE SCALE GENOMIC DNA]</scope>
    <source>
        <strain evidence="1 2">S1</strain>
    </source>
</reference>
<dbReference type="AlphaFoldDB" id="A0A1E7YZT2"/>
<dbReference type="Proteomes" id="UP000175707">
    <property type="component" value="Unassembled WGS sequence"/>
</dbReference>
<proteinExistence type="predicted"/>
<evidence type="ECO:0008006" key="3">
    <source>
        <dbReference type="Google" id="ProtNLM"/>
    </source>
</evidence>
<gene>
    <name evidence="1" type="ORF">BAE30_03235</name>
</gene>
<dbReference type="Gene3D" id="3.10.420.10">
    <property type="entry name" value="SecB-like"/>
    <property type="match status" value="1"/>
</dbReference>
<dbReference type="InterPro" id="IPR035958">
    <property type="entry name" value="SecB-like_sf"/>
</dbReference>
<dbReference type="SUPFAM" id="SSF54611">
    <property type="entry name" value="SecB-like"/>
    <property type="match status" value="1"/>
</dbReference>
<dbReference type="RefSeq" id="WP_014002666.1">
    <property type="nucleotide sequence ID" value="NZ_CP026328.2"/>
</dbReference>
<name>A0A1E7YZT2_9PROT</name>
<evidence type="ECO:0000313" key="2">
    <source>
        <dbReference type="Proteomes" id="UP000175707"/>
    </source>
</evidence>
<organism evidence="1 2">
    <name type="scientific">Acidithiobacillus caldus</name>
    <dbReference type="NCBI Taxonomy" id="33059"/>
    <lineage>
        <taxon>Bacteria</taxon>
        <taxon>Pseudomonadati</taxon>
        <taxon>Pseudomonadota</taxon>
        <taxon>Acidithiobacillia</taxon>
        <taxon>Acidithiobacillales</taxon>
        <taxon>Acidithiobacillaceae</taxon>
        <taxon>Acidithiobacillus</taxon>
    </lineage>
</organism>
<sequence>MSTAQMHAFTLLDIYTIEGSFRSAPNFKFENFETVKAQTRQQVTQAVVLQMDDGRRMLRVTLEMAVRWLGADTITEKAQIELLFAAEYVFTGEPDKATIDNFALNVTPYNVWPYFREYVANLSARMSLPRLTLPALTPGANTPTWPQIEA</sequence>
<protein>
    <recommendedName>
        <fullName evidence="3">Preprotein translocase subunit SecB</fullName>
    </recommendedName>
</protein>
<accession>A0A1E7YZT2</accession>
<dbReference type="PATRIC" id="fig|33059.14.peg.89"/>
<comment type="caution">
    <text evidence="1">The sequence shown here is derived from an EMBL/GenBank/DDBJ whole genome shotgun (WGS) entry which is preliminary data.</text>
</comment>
<evidence type="ECO:0000313" key="1">
    <source>
        <dbReference type="EMBL" id="OFC62011.1"/>
    </source>
</evidence>
<dbReference type="GeneID" id="92931144"/>
<dbReference type="EMBL" id="LZYH01000299">
    <property type="protein sequence ID" value="OFC62011.1"/>
    <property type="molecule type" value="Genomic_DNA"/>
</dbReference>